<evidence type="ECO:0000313" key="4">
    <source>
        <dbReference type="Proteomes" id="UP000579945"/>
    </source>
</evidence>
<evidence type="ECO:0000259" key="2">
    <source>
        <dbReference type="Pfam" id="PF05223"/>
    </source>
</evidence>
<comment type="caution">
    <text evidence="3">The sequence shown here is derived from an EMBL/GenBank/DDBJ whole genome shotgun (WGS) entry which is preliminary data.</text>
</comment>
<dbReference type="GeneID" id="95393282"/>
<sequence>MRRRRLVGLLVALAVVVGAGAFAFVAASGVSGSAMATADAYLAAWQRSDITSMERMVADPPKDFTDRHLAFAEQFRVNALTLRAGALKATGKETAELPFTGTRQLTGMGPWGFAGTLRLAVREGAWKVLWGPETLHPALKDGGALALEEIEVSGVELVTRSGAAFPHDSAAERYLDELKERLGETNTGWAIRAAARGAKPRTLVVFQPPPARQVRVTLSRPVQAAAARALDGVAREAAIVAIKASTGEILAVADRLGERAAFQRFFPPGSTFKVVTSAGLLKAGLSASSGVACPSSFTIPNGRTFKNASESVTASSLAGAFAVSCNTTFVEQAVTRLGATRLDEVAKEWGFGRRVLPTGVGGLCGAIDPTTNPDRVGENAIGQGSVRASPLCMATLAAAVGSGTWRAPRLVTAKAARKLDGAPPAEIALDQRVAGELRTMMRQVVADGTAKGAGLGADVAGKTGTAEVGDGPPHAWFVGYRGDLAFCVFVKHGGSGAKVALPIAASFLGAL</sequence>
<dbReference type="GO" id="GO:0046677">
    <property type="term" value="P:response to antibiotic"/>
    <property type="evidence" value="ECO:0007669"/>
    <property type="project" value="InterPro"/>
</dbReference>
<feature type="domain" description="Penicillin-binding protein transpeptidase" evidence="1">
    <location>
        <begin position="238"/>
        <end position="507"/>
    </location>
</feature>
<dbReference type="Pfam" id="PF00905">
    <property type="entry name" value="Transpeptidase"/>
    <property type="match status" value="1"/>
</dbReference>
<protein>
    <recommendedName>
        <fullName evidence="5">Penicillin-binding protein</fullName>
    </recommendedName>
</protein>
<dbReference type="Gene3D" id="3.40.710.10">
    <property type="entry name" value="DD-peptidase/beta-lactamase superfamily"/>
    <property type="match status" value="1"/>
</dbReference>
<dbReference type="InterPro" id="IPR050515">
    <property type="entry name" value="Beta-lactam/transpept"/>
</dbReference>
<name>A0A7W5V5W1_9ACTN</name>
<dbReference type="InterPro" id="IPR012338">
    <property type="entry name" value="Beta-lactam/transpept-like"/>
</dbReference>
<dbReference type="PANTHER" id="PTHR30627:SF24">
    <property type="entry name" value="PENICILLIN-BINDING PROTEIN 4B"/>
    <property type="match status" value="1"/>
</dbReference>
<dbReference type="EMBL" id="JACIBV010000001">
    <property type="protein sequence ID" value="MBB3731172.1"/>
    <property type="molecule type" value="Genomic_DNA"/>
</dbReference>
<dbReference type="RefSeq" id="WP_183656817.1">
    <property type="nucleotide sequence ID" value="NZ_JACIBV010000001.1"/>
</dbReference>
<dbReference type="GO" id="GO:0071972">
    <property type="term" value="F:peptidoglycan L,D-transpeptidase activity"/>
    <property type="evidence" value="ECO:0007669"/>
    <property type="project" value="TreeGrafter"/>
</dbReference>
<dbReference type="GO" id="GO:0071555">
    <property type="term" value="P:cell wall organization"/>
    <property type="evidence" value="ECO:0007669"/>
    <property type="project" value="TreeGrafter"/>
</dbReference>
<evidence type="ECO:0000313" key="3">
    <source>
        <dbReference type="EMBL" id="MBB3731172.1"/>
    </source>
</evidence>
<dbReference type="GO" id="GO:0008658">
    <property type="term" value="F:penicillin binding"/>
    <property type="evidence" value="ECO:0007669"/>
    <property type="project" value="InterPro"/>
</dbReference>
<accession>A0A7W5V5W1</accession>
<dbReference type="Proteomes" id="UP000579945">
    <property type="component" value="Unassembled WGS sequence"/>
</dbReference>
<evidence type="ECO:0008006" key="5">
    <source>
        <dbReference type="Google" id="ProtNLM"/>
    </source>
</evidence>
<dbReference type="Pfam" id="PF05223">
    <property type="entry name" value="MecA_N"/>
    <property type="match status" value="1"/>
</dbReference>
<evidence type="ECO:0000259" key="1">
    <source>
        <dbReference type="Pfam" id="PF00905"/>
    </source>
</evidence>
<dbReference type="SUPFAM" id="SSF56601">
    <property type="entry name" value="beta-lactamase/transpeptidase-like"/>
    <property type="match status" value="1"/>
</dbReference>
<keyword evidence="4" id="KW-1185">Reference proteome</keyword>
<dbReference type="InterPro" id="IPR001460">
    <property type="entry name" value="PCN-bd_Tpept"/>
</dbReference>
<reference evidence="3 4" key="1">
    <citation type="submission" date="2020-08" db="EMBL/GenBank/DDBJ databases">
        <title>Sequencing the genomes of 1000 actinobacteria strains.</title>
        <authorList>
            <person name="Klenk H.-P."/>
        </authorList>
    </citation>
    <scope>NUCLEOTIDE SEQUENCE [LARGE SCALE GENOMIC DNA]</scope>
    <source>
        <strain evidence="3 4">DSM 44320</strain>
    </source>
</reference>
<organism evidence="3 4">
    <name type="scientific">Nonomuraea dietziae</name>
    <dbReference type="NCBI Taxonomy" id="65515"/>
    <lineage>
        <taxon>Bacteria</taxon>
        <taxon>Bacillati</taxon>
        <taxon>Actinomycetota</taxon>
        <taxon>Actinomycetes</taxon>
        <taxon>Streptosporangiales</taxon>
        <taxon>Streptosporangiaceae</taxon>
        <taxon>Nonomuraea</taxon>
    </lineage>
</organism>
<feature type="domain" description="NTF2-like N-terminal transpeptidase" evidence="2">
    <location>
        <begin position="34"/>
        <end position="142"/>
    </location>
</feature>
<dbReference type="AlphaFoldDB" id="A0A7W5V5W1"/>
<proteinExistence type="predicted"/>
<dbReference type="InterPro" id="IPR007887">
    <property type="entry name" value="MecA_N"/>
</dbReference>
<dbReference type="GO" id="GO:0005886">
    <property type="term" value="C:plasma membrane"/>
    <property type="evidence" value="ECO:0007669"/>
    <property type="project" value="TreeGrafter"/>
</dbReference>
<gene>
    <name evidence="3" type="ORF">FHR33_007032</name>
</gene>
<dbReference type="PANTHER" id="PTHR30627">
    <property type="entry name" value="PEPTIDOGLYCAN D,D-TRANSPEPTIDASE"/>
    <property type="match status" value="1"/>
</dbReference>
<dbReference type="Gene3D" id="3.10.450.100">
    <property type="entry name" value="NTF2-like, domain 1"/>
    <property type="match status" value="1"/>
</dbReference>